<comment type="caution">
    <text evidence="2">The sequence shown here is derived from an EMBL/GenBank/DDBJ whole genome shotgun (WGS) entry which is preliminary data.</text>
</comment>
<reference evidence="2 3" key="1">
    <citation type="journal article" date="2016" name="Front. Microbiol.">
        <title>Comprehensive Phylogenetic Analysis of Bovine Non-aureus Staphylococci Species Based on Whole-Genome Sequencing.</title>
        <authorList>
            <person name="Naushad S."/>
            <person name="Barkema H.W."/>
            <person name="Luby C."/>
            <person name="Condas L.A."/>
            <person name="Nobrega D.B."/>
            <person name="Carson D.A."/>
            <person name="De Buck J."/>
        </authorList>
    </citation>
    <scope>NUCLEOTIDE SEQUENCE [LARGE SCALE GENOMIC DNA]</scope>
    <source>
        <strain evidence="2 3">SNUC 2204</strain>
    </source>
</reference>
<feature type="transmembrane region" description="Helical" evidence="1">
    <location>
        <begin position="12"/>
        <end position="34"/>
    </location>
</feature>
<keyword evidence="1" id="KW-0472">Membrane</keyword>
<dbReference type="EMBL" id="PZFK01000034">
    <property type="protein sequence ID" value="PTI28152.1"/>
    <property type="molecule type" value="Genomic_DNA"/>
</dbReference>
<keyword evidence="1" id="KW-0812">Transmembrane</keyword>
<evidence type="ECO:0000313" key="2">
    <source>
        <dbReference type="EMBL" id="PTI28152.1"/>
    </source>
</evidence>
<keyword evidence="1" id="KW-1133">Transmembrane helix</keyword>
<proteinExistence type="predicted"/>
<dbReference type="AlphaFoldDB" id="A0A2T4PQN1"/>
<evidence type="ECO:0000256" key="1">
    <source>
        <dbReference type="SAM" id="Phobius"/>
    </source>
</evidence>
<organism evidence="2 3">
    <name type="scientific">Mammaliicoccus vitulinus</name>
    <dbReference type="NCBI Taxonomy" id="71237"/>
    <lineage>
        <taxon>Bacteria</taxon>
        <taxon>Bacillati</taxon>
        <taxon>Bacillota</taxon>
        <taxon>Bacilli</taxon>
        <taxon>Bacillales</taxon>
        <taxon>Staphylococcaceae</taxon>
        <taxon>Mammaliicoccus</taxon>
    </lineage>
</organism>
<gene>
    <name evidence="2" type="ORF">BU072_12310</name>
</gene>
<dbReference type="RefSeq" id="WP_107557349.1">
    <property type="nucleotide sequence ID" value="NZ_CANQVP010000041.1"/>
</dbReference>
<protein>
    <submittedName>
        <fullName evidence="2">Uncharacterized protein</fullName>
    </submittedName>
</protein>
<evidence type="ECO:0000313" key="3">
    <source>
        <dbReference type="Proteomes" id="UP000241209"/>
    </source>
</evidence>
<sequence>MENNGKGLKTCTWIFIILSVITPLFAIGSIICSIKYKKYDQAKGANLLKISIIVGVVIFILNLFTLLGLG</sequence>
<dbReference type="Proteomes" id="UP000241209">
    <property type="component" value="Unassembled WGS sequence"/>
</dbReference>
<feature type="transmembrane region" description="Helical" evidence="1">
    <location>
        <begin position="46"/>
        <end position="69"/>
    </location>
</feature>
<name>A0A2T4PQN1_9STAP</name>
<accession>A0A2T4PQN1</accession>